<organism evidence="2 3">
    <name type="scientific">Xylaria flabelliformis</name>
    <dbReference type="NCBI Taxonomy" id="2512241"/>
    <lineage>
        <taxon>Eukaryota</taxon>
        <taxon>Fungi</taxon>
        <taxon>Dikarya</taxon>
        <taxon>Ascomycota</taxon>
        <taxon>Pezizomycotina</taxon>
        <taxon>Sordariomycetes</taxon>
        <taxon>Xylariomycetidae</taxon>
        <taxon>Xylariales</taxon>
        <taxon>Xylariaceae</taxon>
        <taxon>Xylaria</taxon>
    </lineage>
</organism>
<sequence length="130" mass="14527">MNGCHMAPIFRPGFRNNSSSTYAFDQATRPCRLQHGGNGLHESLQRLQCFNLDDEDIREADGAGPRYDEPCSSLSRRQCHREPERSPKLSSRMMPASTAVAAQLSLGFLYDGLIVFAPEFVPGIWNAPER</sequence>
<name>A0A553HIL1_9PEZI</name>
<gene>
    <name evidence="2" type="ORF">FHL15_011314</name>
</gene>
<evidence type="ECO:0000313" key="3">
    <source>
        <dbReference type="Proteomes" id="UP000319160"/>
    </source>
</evidence>
<dbReference type="AlphaFoldDB" id="A0A553HIL1"/>
<dbReference type="Proteomes" id="UP000319160">
    <property type="component" value="Unassembled WGS sequence"/>
</dbReference>
<accession>A0A553HIL1</accession>
<dbReference type="EMBL" id="VFLP01000121">
    <property type="protein sequence ID" value="TRX87792.1"/>
    <property type="molecule type" value="Genomic_DNA"/>
</dbReference>
<evidence type="ECO:0000313" key="2">
    <source>
        <dbReference type="EMBL" id="TRX87792.1"/>
    </source>
</evidence>
<proteinExistence type="predicted"/>
<protein>
    <submittedName>
        <fullName evidence="2">Uncharacterized protein</fullName>
    </submittedName>
</protein>
<evidence type="ECO:0000256" key="1">
    <source>
        <dbReference type="SAM" id="MobiDB-lite"/>
    </source>
</evidence>
<reference evidence="3" key="1">
    <citation type="submission" date="2019-06" db="EMBL/GenBank/DDBJ databases">
        <title>Draft genome sequence of the griseofulvin-producing fungus Xylaria cubensis strain G536.</title>
        <authorList>
            <person name="Mead M.E."/>
            <person name="Raja H.A."/>
            <person name="Steenwyk J.L."/>
            <person name="Knowles S.L."/>
            <person name="Oberlies N.H."/>
            <person name="Rokas A."/>
        </authorList>
    </citation>
    <scope>NUCLEOTIDE SEQUENCE [LARGE SCALE GENOMIC DNA]</scope>
    <source>
        <strain evidence="3">G536</strain>
    </source>
</reference>
<keyword evidence="3" id="KW-1185">Reference proteome</keyword>
<feature type="region of interest" description="Disordered" evidence="1">
    <location>
        <begin position="60"/>
        <end position="94"/>
    </location>
</feature>
<comment type="caution">
    <text evidence="2">The sequence shown here is derived from an EMBL/GenBank/DDBJ whole genome shotgun (WGS) entry which is preliminary data.</text>
</comment>